<name>A0A9K3D9K6_9EUKA</name>
<sequence>GTGTYSTASAPTGSVGSLNELALPCLEVLVHITSVPSLADSVPLPPLFDILKREMGGMAPVDTDTDDAVKDYVNAAREDSVTEFNGTDDLSRSLSDPDRQPVPKCEVTEQRARAAAGVVHNIATVRHEAVLAEPGLVSLLSTLAIMSSSVSVALVAIGALACLCPPNVYAQRTLSASLVLGTICDLAESADIGLTLSEQSPSSKMVLDQLEAAQRELDQLDDSGFTL</sequence>
<accession>A0A9K3D9K6</accession>
<reference evidence="1 2" key="1">
    <citation type="journal article" date="2018" name="PLoS ONE">
        <title>The draft genome of Kipferlia bialata reveals reductive genome evolution in fornicate parasites.</title>
        <authorList>
            <person name="Tanifuji G."/>
            <person name="Takabayashi S."/>
            <person name="Kume K."/>
            <person name="Takagi M."/>
            <person name="Nakayama T."/>
            <person name="Kamikawa R."/>
            <person name="Inagaki Y."/>
            <person name="Hashimoto T."/>
        </authorList>
    </citation>
    <scope>NUCLEOTIDE SEQUENCE [LARGE SCALE GENOMIC DNA]</scope>
    <source>
        <strain evidence="1">NY0173</strain>
    </source>
</reference>
<dbReference type="EMBL" id="BDIP01005569">
    <property type="protein sequence ID" value="GIQ89914.1"/>
    <property type="molecule type" value="Genomic_DNA"/>
</dbReference>
<feature type="non-terminal residue" evidence="1">
    <location>
        <position position="227"/>
    </location>
</feature>
<protein>
    <submittedName>
        <fullName evidence="1">Uncharacterized protein</fullName>
    </submittedName>
</protein>
<gene>
    <name evidence="1" type="ORF">KIPB_012524</name>
</gene>
<dbReference type="Proteomes" id="UP000265618">
    <property type="component" value="Unassembled WGS sequence"/>
</dbReference>
<evidence type="ECO:0000313" key="1">
    <source>
        <dbReference type="EMBL" id="GIQ89914.1"/>
    </source>
</evidence>
<organism evidence="1 2">
    <name type="scientific">Kipferlia bialata</name>
    <dbReference type="NCBI Taxonomy" id="797122"/>
    <lineage>
        <taxon>Eukaryota</taxon>
        <taxon>Metamonada</taxon>
        <taxon>Carpediemonas-like organisms</taxon>
        <taxon>Kipferlia</taxon>
    </lineage>
</organism>
<proteinExistence type="predicted"/>
<comment type="caution">
    <text evidence="1">The sequence shown here is derived from an EMBL/GenBank/DDBJ whole genome shotgun (WGS) entry which is preliminary data.</text>
</comment>
<dbReference type="AlphaFoldDB" id="A0A9K3D9K6"/>
<evidence type="ECO:0000313" key="2">
    <source>
        <dbReference type="Proteomes" id="UP000265618"/>
    </source>
</evidence>
<keyword evidence="2" id="KW-1185">Reference proteome</keyword>